<reference evidence="3 4" key="1">
    <citation type="submission" date="2012-08" db="EMBL/GenBank/DDBJ databases">
        <authorList>
            <person name="Doggett N."/>
            <person name="Teshima H."/>
            <person name="Bruce D."/>
            <person name="Detter J.C."/>
            <person name="Johnson S.L."/>
            <person name="Han C."/>
        </authorList>
    </citation>
    <scope>NUCLEOTIDE SEQUENCE [LARGE SCALE GENOMIC DNA]</scope>
    <source>
        <strain evidence="3 4">HD-771</strain>
    </source>
</reference>
<dbReference type="AlphaFoldDB" id="A0A9W3JBY0"/>
<proteinExistence type="predicted"/>
<dbReference type="GO" id="GO:0004222">
    <property type="term" value="F:metalloendopeptidase activity"/>
    <property type="evidence" value="ECO:0007669"/>
    <property type="project" value="TreeGrafter"/>
</dbReference>
<name>A0A9W3JBY0_BACTU</name>
<dbReference type="Pfam" id="PF01551">
    <property type="entry name" value="Peptidase_M23"/>
    <property type="match status" value="1"/>
</dbReference>
<dbReference type="KEGG" id="bti:BTG_12040"/>
<evidence type="ECO:0000313" key="4">
    <source>
        <dbReference type="Proteomes" id="UP000005259"/>
    </source>
</evidence>
<organism evidence="3 4">
    <name type="scientific">Bacillus thuringiensis HD-771</name>
    <dbReference type="NCBI Taxonomy" id="1218175"/>
    <lineage>
        <taxon>Bacteria</taxon>
        <taxon>Bacillati</taxon>
        <taxon>Bacillota</taxon>
        <taxon>Bacilli</taxon>
        <taxon>Bacillales</taxon>
        <taxon>Bacillaceae</taxon>
        <taxon>Bacillus</taxon>
        <taxon>Bacillus cereus group</taxon>
    </lineage>
</organism>
<evidence type="ECO:0000313" key="3">
    <source>
        <dbReference type="EMBL" id="AFQ15864.1"/>
    </source>
</evidence>
<protein>
    <recommendedName>
        <fullName evidence="2">M23ase beta-sheet core domain-containing protein</fullName>
    </recommendedName>
</protein>
<dbReference type="InterPro" id="IPR050570">
    <property type="entry name" value="Cell_wall_metabolism_enzyme"/>
</dbReference>
<dbReference type="RefSeq" id="WP_001134178.1">
    <property type="nucleotide sequence ID" value="NC_018500.1"/>
</dbReference>
<dbReference type="InterPro" id="IPR016047">
    <property type="entry name" value="M23ase_b-sheet_dom"/>
</dbReference>
<dbReference type="EMBL" id="CP003752">
    <property type="protein sequence ID" value="AFQ15864.1"/>
    <property type="molecule type" value="Genomic_DNA"/>
</dbReference>
<dbReference type="PANTHER" id="PTHR21666">
    <property type="entry name" value="PEPTIDASE-RELATED"/>
    <property type="match status" value="1"/>
</dbReference>
<accession>A0A9W3JBY0</accession>
<sequence>MPNVFDHRTPAPQLLNDVMRKVNALGHEPRVIIEFDKMAYVPGMKNKFEVWDRIREASIVHQAAEATLTTPVAGAEPSSVTKGGESGDRFEYIKCALNKWIKHYKCPNVAYFFLLAVAKHETGFGTLGQGKPENGSYIVGYGCPGSCKPAYKGIDTQAKYAAKRFSEAMRSRYGKISNGYMDASDVDYFHEGGDKGYKKWKWSADGPNWKKLVKSYFDRIIGESSQKKWHCKESGSIINKNLFPKHSTNLNVSKKEDCGCEKAETYTIEEQRKEVHNASSNALSGATFPVEGISFGNGAKVSSHHMKHKGGGARSGHKGTDIVHTSQGKINGMWVVAAWAGYVHKAYKSTSYGNCVMIQHGNGYMTVYAHMQNNSLQVRKGDLVNPGTRLGKAGNTGQSYGAHLHFEIWKGEWIYGGNNHIDPYPVLTGAQKLGVAPSGGDNNGGGNTGGNGESGGDDNSTGNGSGVSQPPPQMTITQNIKFNKCFDRDANLDGNWHGQENITHFTAWSTGEKYLGFNENIAKGAVEDFGYKHNFSSDGFYEYAFYAELKEGDSVTVTYDGMIVKRYTKENNTTQPTYEPPVYAKWVASDIQGVNSHILDFSLNNVSGEAVFGLKCFKVVEIETQYGAQYVDERIKARKRDVWVDTGAFVYDKTFTVDQDVLQWEINSHFDARVATARITLDNKHGIYSPTYERANIFPENLREAEMSYYENGAIRHVLSEATPVRIYAGYGENLVRVFTGRIRGEIEQNSDEKTITINCVDMYDMLEEHVFDRVLTFPRRDEIHGDEKQPVTMWVKSSIIHNIVNEAGMIGWRIHEDDLRYADAIIEETYYIDIDRGGKKAIVWDTKSQQYVEKDIATVQDAQGYKNPYVQAIDFLEGTRASDAVHEVIGDIMYRSYCDRYGTFRLENIRKINASEAKWSFIDGENLYSLSTSIDHSRIRNHLIIVGNGGQIEHFVDKDLLISTKGNMRTAKIVADWIDERFGSNARGTKEDISNKLFFDMKRQARTFNAVVKGNPMIELLDGCYVYDSNTSNAGYYVIKGNRLVGNKEGMLNFLEFTWHDKENYYS</sequence>
<feature type="compositionally biased region" description="Gly residues" evidence="1">
    <location>
        <begin position="441"/>
        <end position="454"/>
    </location>
</feature>
<dbReference type="Proteomes" id="UP000005259">
    <property type="component" value="Chromosome"/>
</dbReference>
<dbReference type="Gene3D" id="2.70.70.10">
    <property type="entry name" value="Glucose Permease (Domain IIA)"/>
    <property type="match status" value="1"/>
</dbReference>
<evidence type="ECO:0000259" key="2">
    <source>
        <dbReference type="Pfam" id="PF01551"/>
    </source>
</evidence>
<dbReference type="PANTHER" id="PTHR21666:SF270">
    <property type="entry name" value="MUREIN HYDROLASE ACTIVATOR ENVC"/>
    <property type="match status" value="1"/>
</dbReference>
<dbReference type="CDD" id="cd12797">
    <property type="entry name" value="M23_peptidase"/>
    <property type="match status" value="1"/>
</dbReference>
<feature type="domain" description="M23ase beta-sheet core" evidence="2">
    <location>
        <begin position="316"/>
        <end position="411"/>
    </location>
</feature>
<dbReference type="InterPro" id="IPR011055">
    <property type="entry name" value="Dup_hybrid_motif"/>
</dbReference>
<evidence type="ECO:0000256" key="1">
    <source>
        <dbReference type="SAM" id="MobiDB-lite"/>
    </source>
</evidence>
<gene>
    <name evidence="3" type="ORF">BTG_12040</name>
</gene>
<feature type="region of interest" description="Disordered" evidence="1">
    <location>
        <begin position="435"/>
        <end position="474"/>
    </location>
</feature>
<dbReference type="SUPFAM" id="SSF51261">
    <property type="entry name" value="Duplicated hybrid motif"/>
    <property type="match status" value="1"/>
</dbReference>